<evidence type="ECO:0000313" key="14">
    <source>
        <dbReference type="Proteomes" id="UP001629214"/>
    </source>
</evidence>
<dbReference type="PANTHER" id="PTHR33121">
    <property type="entry name" value="CYCLIC DI-GMP PHOSPHODIESTERASE PDEF"/>
    <property type="match status" value="1"/>
</dbReference>
<protein>
    <recommendedName>
        <fullName evidence="2">cyclic-guanylate-specific phosphodiesterase</fullName>
        <ecNumber evidence="2">3.1.4.52</ecNumber>
    </recommendedName>
</protein>
<sequence length="564" mass="62855">MTMNARRKFAPRLTEGFGAYLFAVLIILACLVAAGRLSYVQAERDLFAQTSFVAEEVLQRSEMVSDQMQHALDKLEARNDPNPCSAANIDLMRRENISSSYLQLIGYTRGNRLMCSSYGDHGEGIDLGPPTFVTEKNNAVRNKVKLTLEEMGIYVAVTHVSTGFTAFALPDLALDVAKSDQKLALGTYGVTSGIPILGRGESQEKWFRTDLKKGERRHFVTSTSVIALASSERYLFVSYCAFPVTQLYAAWRNYAYFFVPLGVIAGLCLAGLAILFARRHLGMRFQLREAIKSEAQLYMLYQPIVELDSGRWVGAESLVRWRQRSGQVIAPDVFIPIAEITGLMPRLTARVIEMVVKDLAQFLRRYPDFPININFAASDLESTGSLDRLRSQLASFGIDENRVTVEVTEGSLLKIEYARRNIGLMREGGLRIAIDDFGTGYCGLSYLVSLDLDFLKIDKSFVDTIGTDAATRSVVPHIVQMAKTLGLEVIAEGVERQEQVDYLRQQGVKYAQGWLYSKPMPIAELAQKLSDSRRIDGPHAYSQRSKQDQPPPLQAPALTSHADD</sequence>
<comment type="catalytic activity">
    <reaction evidence="9">
        <text>3',3'-c-di-GMP + H2O = 5'-phosphoguanylyl(3'-&gt;5')guanosine + H(+)</text>
        <dbReference type="Rhea" id="RHEA:24902"/>
        <dbReference type="ChEBI" id="CHEBI:15377"/>
        <dbReference type="ChEBI" id="CHEBI:15378"/>
        <dbReference type="ChEBI" id="CHEBI:58754"/>
        <dbReference type="ChEBI" id="CHEBI:58805"/>
        <dbReference type="EC" id="3.1.4.52"/>
    </reaction>
</comment>
<dbReference type="InterPro" id="IPR050706">
    <property type="entry name" value="Cyclic-di-GMP_PDE-like"/>
</dbReference>
<proteinExistence type="predicted"/>
<evidence type="ECO:0000259" key="12">
    <source>
        <dbReference type="PROSITE" id="PS50883"/>
    </source>
</evidence>
<accession>A0ABW8Z8Y3</accession>
<feature type="domain" description="EAL" evidence="12">
    <location>
        <begin position="280"/>
        <end position="533"/>
    </location>
</feature>
<keyword evidence="8 11" id="KW-0472">Membrane</keyword>
<dbReference type="PANTHER" id="PTHR33121:SF81">
    <property type="entry name" value="CYCLIC DI-GMP PHOSPHODIESTERASE PDEB-RELATED"/>
    <property type="match status" value="1"/>
</dbReference>
<evidence type="ECO:0000256" key="1">
    <source>
        <dbReference type="ARBA" id="ARBA00004651"/>
    </source>
</evidence>
<evidence type="ECO:0000256" key="3">
    <source>
        <dbReference type="ARBA" id="ARBA00022475"/>
    </source>
</evidence>
<feature type="transmembrane region" description="Helical" evidence="11">
    <location>
        <begin position="20"/>
        <end position="39"/>
    </location>
</feature>
<dbReference type="RefSeq" id="WP_408168609.1">
    <property type="nucleotide sequence ID" value="NZ_JAQQFR010000009.1"/>
</dbReference>
<evidence type="ECO:0000313" key="13">
    <source>
        <dbReference type="EMBL" id="MFL9879567.1"/>
    </source>
</evidence>
<evidence type="ECO:0000256" key="8">
    <source>
        <dbReference type="ARBA" id="ARBA00023136"/>
    </source>
</evidence>
<dbReference type="Proteomes" id="UP001629214">
    <property type="component" value="Unassembled WGS sequence"/>
</dbReference>
<evidence type="ECO:0000256" key="10">
    <source>
        <dbReference type="SAM" id="MobiDB-lite"/>
    </source>
</evidence>
<dbReference type="Pfam" id="PF00563">
    <property type="entry name" value="EAL"/>
    <property type="match status" value="1"/>
</dbReference>
<dbReference type="InterPro" id="IPR035919">
    <property type="entry name" value="EAL_sf"/>
</dbReference>
<keyword evidence="3" id="KW-1003">Cell membrane</keyword>
<dbReference type="PROSITE" id="PS51257">
    <property type="entry name" value="PROKAR_LIPOPROTEIN"/>
    <property type="match status" value="1"/>
</dbReference>
<feature type="region of interest" description="Disordered" evidence="10">
    <location>
        <begin position="534"/>
        <end position="564"/>
    </location>
</feature>
<evidence type="ECO:0000256" key="9">
    <source>
        <dbReference type="ARBA" id="ARBA00034290"/>
    </source>
</evidence>
<evidence type="ECO:0000256" key="11">
    <source>
        <dbReference type="SAM" id="Phobius"/>
    </source>
</evidence>
<comment type="subcellular location">
    <subcellularLocation>
        <location evidence="1">Cell membrane</location>
        <topology evidence="1">Multi-pass membrane protein</topology>
    </subcellularLocation>
</comment>
<dbReference type="SUPFAM" id="SSF141868">
    <property type="entry name" value="EAL domain-like"/>
    <property type="match status" value="1"/>
</dbReference>
<keyword evidence="5 11" id="KW-0812">Transmembrane</keyword>
<gene>
    <name evidence="13" type="ORF">PQR63_14305</name>
</gene>
<keyword evidence="7 11" id="KW-1133">Transmembrane helix</keyword>
<dbReference type="Pfam" id="PF12792">
    <property type="entry name" value="CSS-motif"/>
    <property type="match status" value="1"/>
</dbReference>
<dbReference type="PROSITE" id="PS50883">
    <property type="entry name" value="EAL"/>
    <property type="match status" value="1"/>
</dbReference>
<evidence type="ECO:0000256" key="2">
    <source>
        <dbReference type="ARBA" id="ARBA00012282"/>
    </source>
</evidence>
<dbReference type="EC" id="3.1.4.52" evidence="2"/>
<dbReference type="Gene3D" id="3.20.20.450">
    <property type="entry name" value="EAL domain"/>
    <property type="match status" value="1"/>
</dbReference>
<comment type="caution">
    <text evidence="13">The sequence shown here is derived from an EMBL/GenBank/DDBJ whole genome shotgun (WGS) entry which is preliminary data.</text>
</comment>
<dbReference type="SMART" id="SM00052">
    <property type="entry name" value="EAL"/>
    <property type="match status" value="1"/>
</dbReference>
<evidence type="ECO:0000256" key="7">
    <source>
        <dbReference type="ARBA" id="ARBA00022989"/>
    </source>
</evidence>
<evidence type="ECO:0000256" key="6">
    <source>
        <dbReference type="ARBA" id="ARBA00022801"/>
    </source>
</evidence>
<evidence type="ECO:0000256" key="4">
    <source>
        <dbReference type="ARBA" id="ARBA00022636"/>
    </source>
</evidence>
<keyword evidence="14" id="KW-1185">Reference proteome</keyword>
<dbReference type="EMBL" id="JAQQFR010000009">
    <property type="protein sequence ID" value="MFL9879567.1"/>
    <property type="molecule type" value="Genomic_DNA"/>
</dbReference>
<dbReference type="CDD" id="cd01948">
    <property type="entry name" value="EAL"/>
    <property type="match status" value="1"/>
</dbReference>
<dbReference type="InterPro" id="IPR024744">
    <property type="entry name" value="CSS-motif_dom"/>
</dbReference>
<name>A0ABW8Z8Y3_9BURK</name>
<keyword evidence="6" id="KW-0378">Hydrolase</keyword>
<reference evidence="13 14" key="1">
    <citation type="journal article" date="2024" name="Chem. Sci.">
        <title>Discovery of megapolipeptins by genome mining of a Burkholderiales bacteria collection.</title>
        <authorList>
            <person name="Paulo B.S."/>
            <person name="Recchia M.J.J."/>
            <person name="Lee S."/>
            <person name="Fergusson C.H."/>
            <person name="Romanowski S.B."/>
            <person name="Hernandez A."/>
            <person name="Krull N."/>
            <person name="Liu D.Y."/>
            <person name="Cavanagh H."/>
            <person name="Bos A."/>
            <person name="Gray C.A."/>
            <person name="Murphy B.T."/>
            <person name="Linington R.G."/>
            <person name="Eustaquio A.S."/>
        </authorList>
    </citation>
    <scope>NUCLEOTIDE SEQUENCE [LARGE SCALE GENOMIC DNA]</scope>
    <source>
        <strain evidence="13 14">RL21-008-BIB-B</strain>
    </source>
</reference>
<feature type="transmembrane region" description="Helical" evidence="11">
    <location>
        <begin position="257"/>
        <end position="277"/>
    </location>
</feature>
<keyword evidence="4" id="KW-0973">c-di-GMP</keyword>
<organism evidence="13 14">
    <name type="scientific">Herbaspirillum rhizosphaerae</name>
    <dbReference type="NCBI Taxonomy" id="346179"/>
    <lineage>
        <taxon>Bacteria</taxon>
        <taxon>Pseudomonadati</taxon>
        <taxon>Pseudomonadota</taxon>
        <taxon>Betaproteobacteria</taxon>
        <taxon>Burkholderiales</taxon>
        <taxon>Oxalobacteraceae</taxon>
        <taxon>Herbaspirillum</taxon>
    </lineage>
</organism>
<evidence type="ECO:0000256" key="5">
    <source>
        <dbReference type="ARBA" id="ARBA00022692"/>
    </source>
</evidence>
<dbReference type="InterPro" id="IPR001633">
    <property type="entry name" value="EAL_dom"/>
</dbReference>